<evidence type="ECO:0000313" key="1">
    <source>
        <dbReference type="EMBL" id="PSJ55792.1"/>
    </source>
</evidence>
<accession>A0A2P7S038</accession>
<gene>
    <name evidence="1" type="ORF">C7I85_26250</name>
</gene>
<name>A0A2P7S038_9HYPH</name>
<organism evidence="1 2">
    <name type="scientific">Pseudaminobacter soli</name>
    <name type="common">ex Li et al. 2025</name>
    <dbReference type="NCBI Taxonomy" id="1295366"/>
    <lineage>
        <taxon>Bacteria</taxon>
        <taxon>Pseudomonadati</taxon>
        <taxon>Pseudomonadota</taxon>
        <taxon>Alphaproteobacteria</taxon>
        <taxon>Hyphomicrobiales</taxon>
        <taxon>Phyllobacteriaceae</taxon>
        <taxon>Pseudaminobacter</taxon>
    </lineage>
</organism>
<dbReference type="EMBL" id="PXYL01000022">
    <property type="protein sequence ID" value="PSJ55792.1"/>
    <property type="molecule type" value="Genomic_DNA"/>
</dbReference>
<protein>
    <submittedName>
        <fullName evidence="1">Uncharacterized protein</fullName>
    </submittedName>
</protein>
<keyword evidence="2" id="KW-1185">Reference proteome</keyword>
<proteinExistence type="predicted"/>
<reference evidence="1 2" key="1">
    <citation type="submission" date="2018-03" db="EMBL/GenBank/DDBJ databases">
        <title>The draft genome of Mesorhizobium soli JCM 19897.</title>
        <authorList>
            <person name="Li L."/>
            <person name="Liu L."/>
            <person name="Liang L."/>
            <person name="Wang T."/>
            <person name="Zhang X."/>
        </authorList>
    </citation>
    <scope>NUCLEOTIDE SEQUENCE [LARGE SCALE GENOMIC DNA]</scope>
    <source>
        <strain evidence="1 2">JCM 19897</strain>
    </source>
</reference>
<dbReference type="RefSeq" id="WP_106726956.1">
    <property type="nucleotide sequence ID" value="NZ_PXYL01000022.1"/>
</dbReference>
<evidence type="ECO:0000313" key="2">
    <source>
        <dbReference type="Proteomes" id="UP000240653"/>
    </source>
</evidence>
<sequence>MTNVIAFQPRPAPIGATDLVSSLKYQRDASGSARKAVAGARSLDTCLRYYAEWLRRYYGVNGAVSSAWLALDKQVRVHGDDLDNDRLDEIVDHLANVEKHVKGPLPWLSLPNFAEFKAVAVNSLDQVTREIDGSIAVASAIGKPAHHQNPRGAA</sequence>
<dbReference type="AlphaFoldDB" id="A0A2P7S038"/>
<dbReference type="Proteomes" id="UP000240653">
    <property type="component" value="Unassembled WGS sequence"/>
</dbReference>
<comment type="caution">
    <text evidence="1">The sequence shown here is derived from an EMBL/GenBank/DDBJ whole genome shotgun (WGS) entry which is preliminary data.</text>
</comment>